<evidence type="ECO:0000313" key="1">
    <source>
        <dbReference type="EMBL" id="NCD68038.1"/>
    </source>
</evidence>
<comment type="caution">
    <text evidence="1">The sequence shown here is derived from an EMBL/GenBank/DDBJ whole genome shotgun (WGS) entry which is preliminary data.</text>
</comment>
<dbReference type="SUPFAM" id="SSF49899">
    <property type="entry name" value="Concanavalin A-like lectins/glucanases"/>
    <property type="match status" value="1"/>
</dbReference>
<dbReference type="Gene3D" id="2.60.120.200">
    <property type="match status" value="1"/>
</dbReference>
<feature type="non-terminal residue" evidence="1">
    <location>
        <position position="191"/>
    </location>
</feature>
<dbReference type="EMBL" id="WWEO01000033">
    <property type="protein sequence ID" value="NCD68038.1"/>
    <property type="molecule type" value="Genomic_DNA"/>
</dbReference>
<dbReference type="AlphaFoldDB" id="A0A965ZD17"/>
<name>A0A965ZD17_9SPHI</name>
<dbReference type="GO" id="GO:0005975">
    <property type="term" value="P:carbohydrate metabolic process"/>
    <property type="evidence" value="ECO:0007669"/>
    <property type="project" value="UniProtKB-ARBA"/>
</dbReference>
<dbReference type="InterPro" id="IPR013320">
    <property type="entry name" value="ConA-like_dom_sf"/>
</dbReference>
<dbReference type="GO" id="GO:0004553">
    <property type="term" value="F:hydrolase activity, hydrolyzing O-glycosyl compounds"/>
    <property type="evidence" value="ECO:0007669"/>
    <property type="project" value="UniProtKB-ARBA"/>
</dbReference>
<dbReference type="Gene3D" id="1.20.1270.70">
    <property type="entry name" value="Designed single chain three-helix bundle"/>
    <property type="match status" value="1"/>
</dbReference>
<gene>
    <name evidence="1" type="ORF">GSY63_01565</name>
</gene>
<proteinExistence type="predicted"/>
<dbReference type="RefSeq" id="WP_166584061.1">
    <property type="nucleotide sequence ID" value="NZ_WWEO01000033.1"/>
</dbReference>
<keyword evidence="2" id="KW-1185">Reference proteome</keyword>
<reference evidence="1" key="1">
    <citation type="submission" date="2020-01" db="EMBL/GenBank/DDBJ databases">
        <authorList>
            <person name="Seo Y.L."/>
        </authorList>
    </citation>
    <scope>NUCLEOTIDE SEQUENCE</scope>
    <source>
        <strain evidence="1">R11</strain>
    </source>
</reference>
<reference evidence="1" key="2">
    <citation type="submission" date="2020-10" db="EMBL/GenBank/DDBJ databases">
        <title>Mucilaginibacter sp. nov., isolated from soil.</title>
        <authorList>
            <person name="Jeon C.O."/>
        </authorList>
    </citation>
    <scope>NUCLEOTIDE SEQUENCE</scope>
    <source>
        <strain evidence="1">R11</strain>
    </source>
</reference>
<evidence type="ECO:0000313" key="2">
    <source>
        <dbReference type="Proteomes" id="UP000638732"/>
    </source>
</evidence>
<accession>A0A965ZD17</accession>
<protein>
    <submittedName>
        <fullName evidence="1">Uncharacterized protein</fullName>
    </submittedName>
</protein>
<sequence>MNKIKYNSVMLTILAAVLIFCISCKKDHDHPDYNSNKAKLSLQLDSAKALYAAAVEGKQAGDYTIGSKAELQTAINLATQVTTGDFTQEQVNNASSSLTRAVASFKTKQIQEISVENLVAYWKFDGDVTDASGNGHNGTLKTGWIGASAATATDGGTLPVLSADRYGTAGKAYAFDNGAYVEVPYAAALRP</sequence>
<organism evidence="1 2">
    <name type="scientific">Mucilaginibacter agri</name>
    <dbReference type="NCBI Taxonomy" id="2695265"/>
    <lineage>
        <taxon>Bacteria</taxon>
        <taxon>Pseudomonadati</taxon>
        <taxon>Bacteroidota</taxon>
        <taxon>Sphingobacteriia</taxon>
        <taxon>Sphingobacteriales</taxon>
        <taxon>Sphingobacteriaceae</taxon>
        <taxon>Mucilaginibacter</taxon>
    </lineage>
</organism>
<dbReference type="Proteomes" id="UP000638732">
    <property type="component" value="Unassembled WGS sequence"/>
</dbReference>